<protein>
    <submittedName>
        <fullName evidence="2">Uncharacterized protein</fullName>
    </submittedName>
</protein>
<dbReference type="Ensembl" id="ENSANIT00000022241.1">
    <property type="protein sequence ID" value="ENSANIP00000021528.1"/>
    <property type="gene ID" value="ENSANIG00000014628.1"/>
</dbReference>
<dbReference type="Proteomes" id="UP000694541">
    <property type="component" value="Unplaced"/>
</dbReference>
<feature type="chain" id="PRO_5034852856" evidence="1">
    <location>
        <begin position="20"/>
        <end position="74"/>
    </location>
</feature>
<feature type="signal peptide" evidence="1">
    <location>
        <begin position="1"/>
        <end position="19"/>
    </location>
</feature>
<organism evidence="2 3">
    <name type="scientific">Accipiter nisus</name>
    <name type="common">Eurasian sparrowhawk</name>
    <dbReference type="NCBI Taxonomy" id="211598"/>
    <lineage>
        <taxon>Eukaryota</taxon>
        <taxon>Metazoa</taxon>
        <taxon>Chordata</taxon>
        <taxon>Craniata</taxon>
        <taxon>Vertebrata</taxon>
        <taxon>Euteleostomi</taxon>
        <taxon>Archelosauria</taxon>
        <taxon>Archosauria</taxon>
        <taxon>Dinosauria</taxon>
        <taxon>Saurischia</taxon>
        <taxon>Theropoda</taxon>
        <taxon>Coelurosauria</taxon>
        <taxon>Aves</taxon>
        <taxon>Neognathae</taxon>
        <taxon>Neoaves</taxon>
        <taxon>Telluraves</taxon>
        <taxon>Accipitrimorphae</taxon>
        <taxon>Accipitriformes</taxon>
        <taxon>Accipitridae</taxon>
        <taxon>Accipitrinae</taxon>
        <taxon>Accipiter</taxon>
    </lineage>
</organism>
<dbReference type="AlphaFoldDB" id="A0A8B9NDW5"/>
<proteinExistence type="predicted"/>
<evidence type="ECO:0000256" key="1">
    <source>
        <dbReference type="SAM" id="SignalP"/>
    </source>
</evidence>
<keyword evidence="3" id="KW-1185">Reference proteome</keyword>
<sequence>QNPTVSLSFFFFFFFFVASELMDLVNHQGFLAAQPLHMDTARMNLTTTATEHDKTARSANNASCEVCLTWTVSL</sequence>
<evidence type="ECO:0000313" key="2">
    <source>
        <dbReference type="Ensembl" id="ENSANIP00000021528.1"/>
    </source>
</evidence>
<reference evidence="2" key="1">
    <citation type="submission" date="2025-08" db="UniProtKB">
        <authorList>
            <consortium name="Ensembl"/>
        </authorList>
    </citation>
    <scope>IDENTIFICATION</scope>
</reference>
<evidence type="ECO:0000313" key="3">
    <source>
        <dbReference type="Proteomes" id="UP000694541"/>
    </source>
</evidence>
<accession>A0A8B9NDW5</accession>
<name>A0A8B9NDW5_9AVES</name>
<keyword evidence="1" id="KW-0732">Signal</keyword>
<reference evidence="2" key="2">
    <citation type="submission" date="2025-09" db="UniProtKB">
        <authorList>
            <consortium name="Ensembl"/>
        </authorList>
    </citation>
    <scope>IDENTIFICATION</scope>
</reference>